<accession>A0ABR3P8B3</accession>
<name>A0ABR3P8B3_9PEZI</name>
<keyword evidence="3" id="KW-1185">Reference proteome</keyword>
<dbReference type="Gene3D" id="3.40.50.150">
    <property type="entry name" value="Vaccinia Virus protein VP39"/>
    <property type="match status" value="1"/>
</dbReference>
<dbReference type="InterPro" id="IPR029063">
    <property type="entry name" value="SAM-dependent_MTases_sf"/>
</dbReference>
<dbReference type="PANTHER" id="PTHR43591:SF24">
    <property type="entry name" value="2-METHOXY-6-POLYPRENYL-1,4-BENZOQUINOL METHYLASE, MITOCHONDRIAL"/>
    <property type="match status" value="1"/>
</dbReference>
<proteinExistence type="predicted"/>
<feature type="compositionally biased region" description="Low complexity" evidence="1">
    <location>
        <begin position="108"/>
        <end position="120"/>
    </location>
</feature>
<dbReference type="PANTHER" id="PTHR43591">
    <property type="entry name" value="METHYLTRANSFERASE"/>
    <property type="match status" value="1"/>
</dbReference>
<dbReference type="CDD" id="cd02440">
    <property type="entry name" value="AdoMet_MTases"/>
    <property type="match status" value="1"/>
</dbReference>
<evidence type="ECO:0000256" key="1">
    <source>
        <dbReference type="SAM" id="MobiDB-lite"/>
    </source>
</evidence>
<evidence type="ECO:0000313" key="3">
    <source>
        <dbReference type="Proteomes" id="UP001562354"/>
    </source>
</evidence>
<evidence type="ECO:0000313" key="2">
    <source>
        <dbReference type="EMBL" id="KAL1302417.1"/>
    </source>
</evidence>
<dbReference type="RefSeq" id="XP_069198693.1">
    <property type="nucleotide sequence ID" value="XM_069342189.1"/>
</dbReference>
<dbReference type="GeneID" id="95976513"/>
<dbReference type="SUPFAM" id="SSF53335">
    <property type="entry name" value="S-adenosyl-L-methionine-dependent methyltransferases"/>
    <property type="match status" value="1"/>
</dbReference>
<gene>
    <name evidence="2" type="ORF">AAFC00_002811</name>
</gene>
<feature type="compositionally biased region" description="Low complexity" evidence="1">
    <location>
        <begin position="42"/>
        <end position="53"/>
    </location>
</feature>
<protein>
    <recommendedName>
        <fullName evidence="4">S-adenosyl-L-methionine-dependent methyltransferase</fullName>
    </recommendedName>
</protein>
<feature type="compositionally biased region" description="Polar residues" evidence="1">
    <location>
        <begin position="75"/>
        <end position="102"/>
    </location>
</feature>
<dbReference type="EMBL" id="JBFMKM010000012">
    <property type="protein sequence ID" value="KAL1302417.1"/>
    <property type="molecule type" value="Genomic_DNA"/>
</dbReference>
<evidence type="ECO:0008006" key="4">
    <source>
        <dbReference type="Google" id="ProtNLM"/>
    </source>
</evidence>
<feature type="region of interest" description="Disordered" evidence="1">
    <location>
        <begin position="1"/>
        <end position="183"/>
    </location>
</feature>
<dbReference type="Pfam" id="PF13489">
    <property type="entry name" value="Methyltransf_23"/>
    <property type="match status" value="1"/>
</dbReference>
<organism evidence="2 3">
    <name type="scientific">Neodothiora populina</name>
    <dbReference type="NCBI Taxonomy" id="2781224"/>
    <lineage>
        <taxon>Eukaryota</taxon>
        <taxon>Fungi</taxon>
        <taxon>Dikarya</taxon>
        <taxon>Ascomycota</taxon>
        <taxon>Pezizomycotina</taxon>
        <taxon>Dothideomycetes</taxon>
        <taxon>Dothideomycetidae</taxon>
        <taxon>Dothideales</taxon>
        <taxon>Dothioraceae</taxon>
        <taxon>Neodothiora</taxon>
    </lineage>
</organism>
<sequence length="520" mass="56445">MSQIRSTSDTPSSAANPAAESTQHTQSPPATTITHHTILDHAASASSSSDAQSRGMLQPVVEDAHHGSPVDVVMSSHTESTKPAATADPSSENDQQHLSASSVPDHGPGSAPVSAPSSPHARPPPLPVQSPSSAAHTVASPHHTANSSPRSPTLTHLTPSPSAMSNEEPLSTDTLPIPPAPDTTEAEQAFHQVFNNPNAIEAAQRDDFSDSGYSESVVQSTSTSLSSSVRDFEFENGRRYHSYKSGTYLLPNDDAENEREDMKHATVLTACGQQLHFAPLDVNQPQQTRVLDMGTGTGIWCVEMADKYPSADVIGVDLSPHQPDWVPPNCRFVVDDIEVEWLHPENHFDLIHARHMAIAIKDWDHVLSSAMAALKPGGFIEFCEFSYMPASDDGTMTPDNQHLHWTTLVREGLRNVNVDLHSALTLRAKVERAGFQNVVEHIVKVPIGSWPANQLLRKVGIYMHAVLYDGLQGIAMGPLTRGLGWRPEEVELLLPGVRKDISDPSIHTYYSLHIIYGQKS</sequence>
<comment type="caution">
    <text evidence="2">The sequence shown here is derived from an EMBL/GenBank/DDBJ whole genome shotgun (WGS) entry which is preliminary data.</text>
</comment>
<feature type="compositionally biased region" description="Polar residues" evidence="1">
    <location>
        <begin position="143"/>
        <end position="174"/>
    </location>
</feature>
<reference evidence="2 3" key="1">
    <citation type="submission" date="2024-07" db="EMBL/GenBank/DDBJ databases">
        <title>Draft sequence of the Neodothiora populina.</title>
        <authorList>
            <person name="Drown D.D."/>
            <person name="Schuette U.S."/>
            <person name="Buechlein A.B."/>
            <person name="Rusch D.R."/>
            <person name="Winton L.W."/>
            <person name="Adams G.A."/>
        </authorList>
    </citation>
    <scope>NUCLEOTIDE SEQUENCE [LARGE SCALE GENOMIC DNA]</scope>
    <source>
        <strain evidence="2 3">CPC 39397</strain>
    </source>
</reference>
<feature type="compositionally biased region" description="Polar residues" evidence="1">
    <location>
        <begin position="1"/>
        <end position="35"/>
    </location>
</feature>
<dbReference type="Proteomes" id="UP001562354">
    <property type="component" value="Unassembled WGS sequence"/>
</dbReference>